<dbReference type="InterPro" id="IPR036396">
    <property type="entry name" value="Cyt_P450_sf"/>
</dbReference>
<comment type="similarity">
    <text evidence="5">Belongs to the cytochrome P450 family.</text>
</comment>
<organism evidence="7 8">
    <name type="scientific">Phialocephala subalpina</name>
    <dbReference type="NCBI Taxonomy" id="576137"/>
    <lineage>
        <taxon>Eukaryota</taxon>
        <taxon>Fungi</taxon>
        <taxon>Dikarya</taxon>
        <taxon>Ascomycota</taxon>
        <taxon>Pezizomycotina</taxon>
        <taxon>Leotiomycetes</taxon>
        <taxon>Helotiales</taxon>
        <taxon>Mollisiaceae</taxon>
        <taxon>Phialocephala</taxon>
        <taxon>Phialocephala fortinii species complex</taxon>
    </lineage>
</organism>
<dbReference type="PROSITE" id="PS00086">
    <property type="entry name" value="CYTOCHROME_P450"/>
    <property type="match status" value="1"/>
</dbReference>
<name>A0A1L7XC07_9HELO</name>
<feature type="binding site" description="axial binding residue" evidence="4">
    <location>
        <position position="452"/>
    </location>
    <ligand>
        <name>heme</name>
        <dbReference type="ChEBI" id="CHEBI:30413"/>
    </ligand>
    <ligandPart>
        <name>Fe</name>
        <dbReference type="ChEBI" id="CHEBI:18248"/>
    </ligandPart>
</feature>
<evidence type="ECO:0000256" key="2">
    <source>
        <dbReference type="ARBA" id="ARBA00022723"/>
    </source>
</evidence>
<dbReference type="STRING" id="576137.A0A1L7XC07"/>
<keyword evidence="8" id="KW-1185">Reference proteome</keyword>
<gene>
    <name evidence="7" type="ORF">PAC_12433</name>
</gene>
<dbReference type="Pfam" id="PF00067">
    <property type="entry name" value="p450"/>
    <property type="match status" value="1"/>
</dbReference>
<keyword evidence="5" id="KW-0560">Oxidoreductase</keyword>
<dbReference type="CDD" id="cd11060">
    <property type="entry name" value="CYP57A1-like"/>
    <property type="match status" value="1"/>
</dbReference>
<keyword evidence="6" id="KW-1133">Transmembrane helix</keyword>
<keyword evidence="4 5" id="KW-0349">Heme</keyword>
<dbReference type="GO" id="GO:0004497">
    <property type="term" value="F:monooxygenase activity"/>
    <property type="evidence" value="ECO:0007669"/>
    <property type="project" value="UniProtKB-KW"/>
</dbReference>
<keyword evidence="7" id="KW-0808">Transferase</keyword>
<keyword evidence="6" id="KW-0812">Transmembrane</keyword>
<dbReference type="PRINTS" id="PR00385">
    <property type="entry name" value="P450"/>
</dbReference>
<keyword evidence="6" id="KW-0472">Membrane</keyword>
<dbReference type="EMBL" id="FJOG01000021">
    <property type="protein sequence ID" value="CZR62536.1"/>
    <property type="molecule type" value="Genomic_DNA"/>
</dbReference>
<dbReference type="GO" id="GO:0005506">
    <property type="term" value="F:iron ion binding"/>
    <property type="evidence" value="ECO:0007669"/>
    <property type="project" value="InterPro"/>
</dbReference>
<evidence type="ECO:0000256" key="6">
    <source>
        <dbReference type="SAM" id="Phobius"/>
    </source>
</evidence>
<dbReference type="Gene3D" id="1.10.630.10">
    <property type="entry name" value="Cytochrome P450"/>
    <property type="match status" value="1"/>
</dbReference>
<proteinExistence type="inferred from homology"/>
<dbReference type="InterPro" id="IPR002401">
    <property type="entry name" value="Cyt_P450_E_grp-I"/>
</dbReference>
<protein>
    <submittedName>
        <fullName evidence="7">Related to pisatin demethylase cytochrome P450</fullName>
    </submittedName>
</protein>
<keyword evidence="7" id="KW-0489">Methyltransferase</keyword>
<keyword evidence="2 4" id="KW-0479">Metal-binding</keyword>
<dbReference type="PANTHER" id="PTHR24305">
    <property type="entry name" value="CYTOCHROME P450"/>
    <property type="match status" value="1"/>
</dbReference>
<dbReference type="AlphaFoldDB" id="A0A1L7XC07"/>
<dbReference type="OrthoDB" id="3934656at2759"/>
<evidence type="ECO:0000313" key="8">
    <source>
        <dbReference type="Proteomes" id="UP000184330"/>
    </source>
</evidence>
<dbReference type="PANTHER" id="PTHR24305:SF190">
    <property type="entry name" value="P450, PUTATIVE (EUROFUNG)-RELATED"/>
    <property type="match status" value="1"/>
</dbReference>
<dbReference type="GO" id="GO:0020037">
    <property type="term" value="F:heme binding"/>
    <property type="evidence" value="ECO:0007669"/>
    <property type="project" value="InterPro"/>
</dbReference>
<evidence type="ECO:0000313" key="7">
    <source>
        <dbReference type="EMBL" id="CZR62536.1"/>
    </source>
</evidence>
<dbReference type="PRINTS" id="PR00463">
    <property type="entry name" value="EP450I"/>
</dbReference>
<evidence type="ECO:0000256" key="4">
    <source>
        <dbReference type="PIRSR" id="PIRSR602401-1"/>
    </source>
</evidence>
<feature type="transmembrane region" description="Helical" evidence="6">
    <location>
        <begin position="12"/>
        <end position="33"/>
    </location>
</feature>
<reference evidence="7 8" key="1">
    <citation type="submission" date="2016-03" db="EMBL/GenBank/DDBJ databases">
        <authorList>
            <person name="Ploux O."/>
        </authorList>
    </citation>
    <scope>NUCLEOTIDE SEQUENCE [LARGE SCALE GENOMIC DNA]</scope>
    <source>
        <strain evidence="7 8">UAMH 11012</strain>
    </source>
</reference>
<keyword evidence="3 4" id="KW-0408">Iron</keyword>
<evidence type="ECO:0000256" key="3">
    <source>
        <dbReference type="ARBA" id="ARBA00023004"/>
    </source>
</evidence>
<dbReference type="InterPro" id="IPR050121">
    <property type="entry name" value="Cytochrome_P450_monoxygenase"/>
</dbReference>
<sequence>MALHSLIDSVSPISVVCFLLFSSVLYFVLPAILSPLRSVPGPPLARFSRLWYLKHVWNGRFEQVNIELHRRFGSIVRIAPNEYSIDDAEAVKIIYGHGASFVKAPWYFASGNPDPHNKDLFTDRDPKTHSQNRKKVAALYSMTNLTSMESQVHECSRILAERFSQRARSQIDQFIDIQHWFQCFAFDTIGLITLNKRFGFLDEGKDKWGLLEALHAYLQYLAHVGIFAEFHPFLFRMFQKIGSSGGSALRDFTTKQVMERLDQLKLGKLEEEGSGQDFLTKTLRMHNEKPEEFTMAAVFGTCLTNIGAGSDTTSVSLAGIFYHLIKTPETMSKLTAEINQAITSSKLSSPPTFAETQSLQYLQACIKEGLRMHPATGLPLARVVPEQGATIAGQYFPGGTIVGVNAWVAHSNTFVFGSDARTFRPERWLESPERSSFMGRYFMSFGSGSRTCIGKNISLMEISLVIPELIRNFAFTLVSPDQPLETENRWFVKQKNFFCRVALRKF</sequence>
<dbReference type="InterPro" id="IPR001128">
    <property type="entry name" value="Cyt_P450"/>
</dbReference>
<dbReference type="SUPFAM" id="SSF48264">
    <property type="entry name" value="Cytochrome P450"/>
    <property type="match status" value="1"/>
</dbReference>
<accession>A0A1L7XC07</accession>
<dbReference type="GO" id="GO:0016705">
    <property type="term" value="F:oxidoreductase activity, acting on paired donors, with incorporation or reduction of molecular oxygen"/>
    <property type="evidence" value="ECO:0007669"/>
    <property type="project" value="InterPro"/>
</dbReference>
<evidence type="ECO:0000256" key="5">
    <source>
        <dbReference type="RuleBase" id="RU000461"/>
    </source>
</evidence>
<dbReference type="FunFam" id="1.10.630.10:FF:000050">
    <property type="entry name" value="Cytochrome P450 monooxygenase"/>
    <property type="match status" value="1"/>
</dbReference>
<dbReference type="GO" id="GO:0008168">
    <property type="term" value="F:methyltransferase activity"/>
    <property type="evidence" value="ECO:0007669"/>
    <property type="project" value="UniProtKB-KW"/>
</dbReference>
<dbReference type="Proteomes" id="UP000184330">
    <property type="component" value="Unassembled WGS sequence"/>
</dbReference>
<dbReference type="GO" id="GO:0032259">
    <property type="term" value="P:methylation"/>
    <property type="evidence" value="ECO:0007669"/>
    <property type="project" value="UniProtKB-KW"/>
</dbReference>
<dbReference type="InterPro" id="IPR017972">
    <property type="entry name" value="Cyt_P450_CS"/>
</dbReference>
<evidence type="ECO:0000256" key="1">
    <source>
        <dbReference type="ARBA" id="ARBA00001971"/>
    </source>
</evidence>
<comment type="cofactor">
    <cofactor evidence="1 4">
        <name>heme</name>
        <dbReference type="ChEBI" id="CHEBI:30413"/>
    </cofactor>
</comment>
<keyword evidence="5" id="KW-0503">Monooxygenase</keyword>